<evidence type="ECO:0000313" key="5">
    <source>
        <dbReference type="Proteomes" id="UP000299102"/>
    </source>
</evidence>
<feature type="domain" description="DH" evidence="3">
    <location>
        <begin position="52"/>
        <end position="153"/>
    </location>
</feature>
<name>A0A4C1YXG1_EUMVA</name>
<keyword evidence="5" id="KW-1185">Reference proteome</keyword>
<dbReference type="InterPro" id="IPR001849">
    <property type="entry name" value="PH_domain"/>
</dbReference>
<evidence type="ECO:0000259" key="3">
    <source>
        <dbReference type="PROSITE" id="PS50010"/>
    </source>
</evidence>
<feature type="compositionally biased region" description="Basic and acidic residues" evidence="2">
    <location>
        <begin position="856"/>
        <end position="868"/>
    </location>
</feature>
<dbReference type="InterPro" id="IPR035899">
    <property type="entry name" value="DBL_dom_sf"/>
</dbReference>
<protein>
    <submittedName>
        <fullName evidence="4">Pleckstrin homology domain-containing family G member 1</fullName>
    </submittedName>
</protein>
<feature type="compositionally biased region" description="Polar residues" evidence="2">
    <location>
        <begin position="1800"/>
        <end position="1813"/>
    </location>
</feature>
<dbReference type="Pfam" id="PF00621">
    <property type="entry name" value="RhoGEF"/>
    <property type="match status" value="1"/>
</dbReference>
<dbReference type="EMBL" id="BGZK01001410">
    <property type="protein sequence ID" value="GBP79339.1"/>
    <property type="molecule type" value="Genomic_DNA"/>
</dbReference>
<dbReference type="CDD" id="cd13243">
    <property type="entry name" value="PH_PLEKHG1_G2_G3"/>
    <property type="match status" value="1"/>
</dbReference>
<dbReference type="GO" id="GO:0031267">
    <property type="term" value="F:small GTPase binding"/>
    <property type="evidence" value="ECO:0007669"/>
    <property type="project" value="TreeGrafter"/>
</dbReference>
<dbReference type="InterPro" id="IPR000219">
    <property type="entry name" value="DH_dom"/>
</dbReference>
<feature type="region of interest" description="Disordered" evidence="2">
    <location>
        <begin position="1684"/>
        <end position="1715"/>
    </location>
</feature>
<dbReference type="OrthoDB" id="1594986at2759"/>
<dbReference type="PANTHER" id="PTHR45924:SF2">
    <property type="entry name" value="FI17866P1"/>
    <property type="match status" value="1"/>
</dbReference>
<accession>A0A4C1YXG1</accession>
<feature type="region of interest" description="Disordered" evidence="2">
    <location>
        <begin position="1772"/>
        <end position="1813"/>
    </location>
</feature>
<dbReference type="InterPro" id="IPR055251">
    <property type="entry name" value="SOS1_NGEF_PH"/>
</dbReference>
<dbReference type="GO" id="GO:0005085">
    <property type="term" value="F:guanyl-nucleotide exchange factor activity"/>
    <property type="evidence" value="ECO:0007669"/>
    <property type="project" value="InterPro"/>
</dbReference>
<dbReference type="SUPFAM" id="SSF48065">
    <property type="entry name" value="DBL homology domain (DH-domain)"/>
    <property type="match status" value="1"/>
</dbReference>
<dbReference type="PROSITE" id="PS50010">
    <property type="entry name" value="DH_2"/>
    <property type="match status" value="1"/>
</dbReference>
<feature type="region of interest" description="Disordered" evidence="2">
    <location>
        <begin position="840"/>
        <end position="872"/>
    </location>
</feature>
<organism evidence="4 5">
    <name type="scientific">Eumeta variegata</name>
    <name type="common">Bagworm moth</name>
    <name type="synonym">Eumeta japonica</name>
    <dbReference type="NCBI Taxonomy" id="151549"/>
    <lineage>
        <taxon>Eukaryota</taxon>
        <taxon>Metazoa</taxon>
        <taxon>Ecdysozoa</taxon>
        <taxon>Arthropoda</taxon>
        <taxon>Hexapoda</taxon>
        <taxon>Insecta</taxon>
        <taxon>Pterygota</taxon>
        <taxon>Neoptera</taxon>
        <taxon>Endopterygota</taxon>
        <taxon>Lepidoptera</taxon>
        <taxon>Glossata</taxon>
        <taxon>Ditrysia</taxon>
        <taxon>Tineoidea</taxon>
        <taxon>Psychidae</taxon>
        <taxon>Oiketicinae</taxon>
        <taxon>Eumeta</taxon>
    </lineage>
</organism>
<feature type="region of interest" description="Disordered" evidence="2">
    <location>
        <begin position="891"/>
        <end position="913"/>
    </location>
</feature>
<keyword evidence="1" id="KW-0597">Phosphoprotein</keyword>
<sequence>MKKFTTAAASGAALISCFYGGIKCNGHHADPDGSVESLCAELNTCQLDAACIARCFVLNTDGFGVYTSYCTGYPGTMARLAELAAGAHTSRLLRDRQTALEHRLPLASYLLKPVQRILKYHLLLQKVVKLKSCRDTEAALRQMTAIAHHIDDMKRRHEHAVRVQEIQSLLYGWTGPDLTTYGELCAEGTFRVFGAKAMRHAFLFDKMLLITKNREDGILAYKSHIMCNNMMLVECIAGAPLSFHVIPWDTPRSQLTLQARSQRHKREWTLLLKRVILENYNAVIPSHARQLVMELGQNKTDDDILAEKSHNLITQASMRKQLSAPEYLEKRKLERDRRKSFDNGARERVKKVNRKHTIATSTPDRYRITCDCVQYSAEKGIDYTCESCYIDLCSDCEMEVTKKEKENCNCKNEGDAKCPECDRSLHYIDAGSAEHLERKPPSCKCSDFKSSQESVGKEFSGDLHRTRGYHSSDNIVGYTESSKEKDDLSDTNSSCTNVKNIHKTCVKCDKIKENIAVTDSSSTLHSRKSRCTEVEKFKTDNVRSKSKDDVQRSKLSKIGTWRRKSEPGLQQNCYIPKRSLDSDHEKSIDMKGYEKIEFECRQCGSNKITRKTRNTENLVISDSELDSRRRTNPNVKQNFEIKMYNSKHVPKKISKIKKNRAKGLRLGSDTTAKFYADFSTDVSTENILHISESNDSINVIDKGKEESTSSNDQVLVTISKDDDMDEETYKKLLEKTDSFKKNELEKVKYLNQQKVINEVAEIENEKHKEVEIRHPGEERVLESCDEVEQPLEQIISQLLMQNREFQKLLKKQQLRNSAQRRHQRLLKSYSNPDYVVTKSRDHITSKPKIGRQTSENLEKTEDNTEGKRTLSPQNEVADCDDEHIYETLRIESPFQSTSTNHEDTQSSSTKVNDVQGLEGNEREPAKCIKNDVFGNRKIKTVESDYVYLSFEKLSNCKETEIDVIYDVPQKVKESIKNPSIGQADYYVTVEKQMPQHKTEKDLENIYDTVVEVRKRQKQVQDPGEYLAMSSDQSPNTPEIWLSRQKEHFNISRDRKSGSLPRSFQVVIPSQEDNSLTTFKCKPNGSSKTYLNKDGKVVSMDRPFTIASDKSELSYDDVENYMSDGDLLKFSKNNTVVDNPQDVDYVQNISQSTLELEDEIDRCYKSNFENITLDSNKNDNLTASQSNLNTSITSSCEMLTPEISSELQAKDTNIIHPEHKIYKPTSNMLSLKNVLSRFKNKSSNKNNSDDIEINCNEKLNSDTTKTDLKSPTSHEKKFLLNPRNYSRSLLQRFRSIISDEQSDDNQNKTESSSANAKNEIKVVVTSNDTGPAVSTIVYAINSEVLSKSVYETTTLTNSQNEKNNLEALSNSCHDIAQKPESGFRPCYEKSVSMVTGTGSATSSPSKSNNSSYQNLNKLPIYMQGSKHLGARIAQSDYVDPTTIVADIKSGYGNVNVLINRSSIRPDSLFSNSSFVTSSSEGNYCNESQGKNLNNQINEVNGKQQKCSESTLANSDDSYYEKSFERIEQVRDDDMFRDSAVYSDQEDGNDPKICAQETKNQQTVGIETARRQPSFKSVRVPVSSYNKTEVPNVQTCVTSSSTCRTRVYEKTNTKSKVAPPVPMKPKIVTQIPINASKTLIPNRNSNYVRASNVIKTAEENLVENEVVKSLSTEKVTKDNTGMVTVSDKFKNDKPEDDTVRDVTTDTTQKDTEPVENRKTVQASNIQLKRMSFERTSLDSATRKMRTHSDPRTTTEMPILVTKSVMERRMEIESMAKTQSTKQVQRSQIVKPKVVPRTDRSSVESAVTTATGGNSTNEKGCVRPLSLFCSDHRPMEWKRDRCVTRRTLRPIVPLYRSFRALAPMLGLGGKRQ</sequence>
<gene>
    <name evidence="4" type="primary">PLEKHG1</name>
    <name evidence="4" type="ORF">EVAR_99562_1</name>
</gene>
<evidence type="ECO:0000313" key="4">
    <source>
        <dbReference type="EMBL" id="GBP79339.1"/>
    </source>
</evidence>
<dbReference type="Proteomes" id="UP000299102">
    <property type="component" value="Unassembled WGS sequence"/>
</dbReference>
<proteinExistence type="predicted"/>
<dbReference type="Gene3D" id="1.20.900.10">
    <property type="entry name" value="Dbl homology (DH) domain"/>
    <property type="match status" value="1"/>
</dbReference>
<evidence type="ECO:0000256" key="1">
    <source>
        <dbReference type="ARBA" id="ARBA00022553"/>
    </source>
</evidence>
<reference evidence="4 5" key="1">
    <citation type="journal article" date="2019" name="Commun. Biol.">
        <title>The bagworm genome reveals a unique fibroin gene that provides high tensile strength.</title>
        <authorList>
            <person name="Kono N."/>
            <person name="Nakamura H."/>
            <person name="Ohtoshi R."/>
            <person name="Tomita M."/>
            <person name="Numata K."/>
            <person name="Arakawa K."/>
        </authorList>
    </citation>
    <scope>NUCLEOTIDE SEQUENCE [LARGE SCALE GENOMIC DNA]</scope>
</reference>
<dbReference type="Pfam" id="PF22697">
    <property type="entry name" value="SOS1_NGEF_PH"/>
    <property type="match status" value="1"/>
</dbReference>
<dbReference type="InterPro" id="IPR011993">
    <property type="entry name" value="PH-like_dom_sf"/>
</dbReference>
<dbReference type="STRING" id="151549.A0A4C1YXG1"/>
<dbReference type="SMART" id="SM00233">
    <property type="entry name" value="PH"/>
    <property type="match status" value="1"/>
</dbReference>
<dbReference type="PANTHER" id="PTHR45924">
    <property type="entry name" value="FI17866P1"/>
    <property type="match status" value="1"/>
</dbReference>
<comment type="caution">
    <text evidence="4">The sequence shown here is derived from an EMBL/GenBank/DDBJ whole genome shotgun (WGS) entry which is preliminary data.</text>
</comment>
<dbReference type="Gene3D" id="2.30.29.30">
    <property type="entry name" value="Pleckstrin-homology domain (PH domain)/Phosphotyrosine-binding domain (PTB)"/>
    <property type="match status" value="1"/>
</dbReference>
<dbReference type="PROSITE" id="PS51257">
    <property type="entry name" value="PROKAR_LIPOPROTEIN"/>
    <property type="match status" value="1"/>
</dbReference>
<dbReference type="InterPro" id="IPR043324">
    <property type="entry name" value="PH_PLEKHG1_G2_G3"/>
</dbReference>
<feature type="compositionally biased region" description="Basic and acidic residues" evidence="2">
    <location>
        <begin position="1685"/>
        <end position="1715"/>
    </location>
</feature>
<dbReference type="SUPFAM" id="SSF50729">
    <property type="entry name" value="PH domain-like"/>
    <property type="match status" value="1"/>
</dbReference>
<feature type="compositionally biased region" description="Polar residues" evidence="2">
    <location>
        <begin position="893"/>
        <end position="912"/>
    </location>
</feature>
<feature type="compositionally biased region" description="Polar residues" evidence="2">
    <location>
        <begin position="1773"/>
        <end position="1785"/>
    </location>
</feature>
<evidence type="ECO:0000256" key="2">
    <source>
        <dbReference type="SAM" id="MobiDB-lite"/>
    </source>
</evidence>